<dbReference type="GO" id="GO:0016887">
    <property type="term" value="F:ATP hydrolysis activity"/>
    <property type="evidence" value="ECO:0007669"/>
    <property type="project" value="InterPro"/>
</dbReference>
<evidence type="ECO:0000256" key="4">
    <source>
        <dbReference type="ARBA" id="ARBA00022741"/>
    </source>
</evidence>
<proteinExistence type="predicted"/>
<feature type="region of interest" description="Disordered" evidence="8">
    <location>
        <begin position="642"/>
        <end position="672"/>
    </location>
</feature>
<feature type="transmembrane region" description="Helical" evidence="9">
    <location>
        <begin position="755"/>
        <end position="775"/>
    </location>
</feature>
<keyword evidence="6 9" id="KW-1133">Transmembrane helix</keyword>
<dbReference type="SMART" id="SM00382">
    <property type="entry name" value="AAA"/>
    <property type="match status" value="1"/>
</dbReference>
<feature type="transmembrane region" description="Helical" evidence="9">
    <location>
        <begin position="826"/>
        <end position="846"/>
    </location>
</feature>
<dbReference type="EMBL" id="JAULSU010000001">
    <property type="protein sequence ID" value="KAK0634223.1"/>
    <property type="molecule type" value="Genomic_DNA"/>
</dbReference>
<dbReference type="Proteomes" id="UP001175000">
    <property type="component" value="Unassembled WGS sequence"/>
</dbReference>
<evidence type="ECO:0000256" key="5">
    <source>
        <dbReference type="ARBA" id="ARBA00022840"/>
    </source>
</evidence>
<evidence type="ECO:0000256" key="1">
    <source>
        <dbReference type="ARBA" id="ARBA00004141"/>
    </source>
</evidence>
<feature type="transmembrane region" description="Helical" evidence="9">
    <location>
        <begin position="935"/>
        <end position="955"/>
    </location>
</feature>
<feature type="transmembrane region" description="Helical" evidence="9">
    <location>
        <begin position="706"/>
        <end position="723"/>
    </location>
</feature>
<reference evidence="11" key="1">
    <citation type="submission" date="2023-06" db="EMBL/GenBank/DDBJ databases">
        <title>Genome-scale phylogeny and comparative genomics of the fungal order Sordariales.</title>
        <authorList>
            <consortium name="Lawrence Berkeley National Laboratory"/>
            <person name="Hensen N."/>
            <person name="Bonometti L."/>
            <person name="Westerberg I."/>
            <person name="Brannstrom I.O."/>
            <person name="Guillou S."/>
            <person name="Cros-Aarteil S."/>
            <person name="Calhoun S."/>
            <person name="Haridas S."/>
            <person name="Kuo A."/>
            <person name="Mondo S."/>
            <person name="Pangilinan J."/>
            <person name="Riley R."/>
            <person name="Labutti K."/>
            <person name="Andreopoulos B."/>
            <person name="Lipzen A."/>
            <person name="Chen C."/>
            <person name="Yanf M."/>
            <person name="Daum C."/>
            <person name="Ng V."/>
            <person name="Clum A."/>
            <person name="Steindorff A."/>
            <person name="Ohm R."/>
            <person name="Martin F."/>
            <person name="Silar P."/>
            <person name="Natvig D."/>
            <person name="Lalanne C."/>
            <person name="Gautier V."/>
            <person name="Ament-Velasquez S.L."/>
            <person name="Kruys A."/>
            <person name="Hutchinson M.I."/>
            <person name="Powell A.J."/>
            <person name="Barry K."/>
            <person name="Miller A.N."/>
            <person name="Grigoriev I.V."/>
            <person name="Debuchy R."/>
            <person name="Gladieux P."/>
            <person name="Thoren M.H."/>
            <person name="Johannesson H."/>
        </authorList>
    </citation>
    <scope>NUCLEOTIDE SEQUENCE</scope>
    <source>
        <strain evidence="11">CBS 606.72</strain>
    </source>
</reference>
<keyword evidence="2" id="KW-0813">Transport</keyword>
<dbReference type="GO" id="GO:0140359">
    <property type="term" value="F:ABC-type transporter activity"/>
    <property type="evidence" value="ECO:0007669"/>
    <property type="project" value="InterPro"/>
</dbReference>
<dbReference type="Pfam" id="PF19055">
    <property type="entry name" value="ABC2_membrane_7"/>
    <property type="match status" value="1"/>
</dbReference>
<feature type="compositionally biased region" description="Polar residues" evidence="8">
    <location>
        <begin position="648"/>
        <end position="658"/>
    </location>
</feature>
<dbReference type="AlphaFoldDB" id="A0AA40CEA5"/>
<dbReference type="InterPro" id="IPR003593">
    <property type="entry name" value="AAA+_ATPase"/>
</dbReference>
<evidence type="ECO:0000256" key="6">
    <source>
        <dbReference type="ARBA" id="ARBA00022989"/>
    </source>
</evidence>
<gene>
    <name evidence="11" type="ORF">B0T14DRAFT_416812</name>
</gene>
<dbReference type="Pfam" id="PF01061">
    <property type="entry name" value="ABC2_membrane"/>
    <property type="match status" value="1"/>
</dbReference>
<feature type="transmembrane region" description="Helical" evidence="9">
    <location>
        <begin position="858"/>
        <end position="876"/>
    </location>
</feature>
<dbReference type="InterPro" id="IPR027417">
    <property type="entry name" value="P-loop_NTPase"/>
</dbReference>
<evidence type="ECO:0000259" key="10">
    <source>
        <dbReference type="PROSITE" id="PS50893"/>
    </source>
</evidence>
<dbReference type="GO" id="GO:0016020">
    <property type="term" value="C:membrane"/>
    <property type="evidence" value="ECO:0007669"/>
    <property type="project" value="UniProtKB-SubCell"/>
</dbReference>
<keyword evidence="7 9" id="KW-0472">Membrane</keyword>
<dbReference type="Gene3D" id="3.40.50.300">
    <property type="entry name" value="P-loop containing nucleotide triphosphate hydrolases"/>
    <property type="match status" value="1"/>
</dbReference>
<keyword evidence="4" id="KW-0547">Nucleotide-binding</keyword>
<keyword evidence="5" id="KW-0067">ATP-binding</keyword>
<dbReference type="InterPro" id="IPR050352">
    <property type="entry name" value="ABCG_transporters"/>
</dbReference>
<evidence type="ECO:0000256" key="8">
    <source>
        <dbReference type="SAM" id="MobiDB-lite"/>
    </source>
</evidence>
<organism evidence="11 12">
    <name type="scientific">Immersiella caudata</name>
    <dbReference type="NCBI Taxonomy" id="314043"/>
    <lineage>
        <taxon>Eukaryota</taxon>
        <taxon>Fungi</taxon>
        <taxon>Dikarya</taxon>
        <taxon>Ascomycota</taxon>
        <taxon>Pezizomycotina</taxon>
        <taxon>Sordariomycetes</taxon>
        <taxon>Sordariomycetidae</taxon>
        <taxon>Sordariales</taxon>
        <taxon>Lasiosphaeriaceae</taxon>
        <taxon>Immersiella</taxon>
    </lineage>
</organism>
<comment type="caution">
    <text evidence="11">The sequence shown here is derived from an EMBL/GenBank/DDBJ whole genome shotgun (WGS) entry which is preliminary data.</text>
</comment>
<evidence type="ECO:0000313" key="11">
    <source>
        <dbReference type="EMBL" id="KAK0634223.1"/>
    </source>
</evidence>
<dbReference type="InterPro" id="IPR017871">
    <property type="entry name" value="ABC_transporter-like_CS"/>
</dbReference>
<dbReference type="SUPFAM" id="SSF52540">
    <property type="entry name" value="P-loop containing nucleoside triphosphate hydrolases"/>
    <property type="match status" value="1"/>
</dbReference>
<dbReference type="PANTHER" id="PTHR48041:SF91">
    <property type="entry name" value="ABC TRANSPORTER G FAMILY MEMBER 28"/>
    <property type="match status" value="1"/>
</dbReference>
<dbReference type="PROSITE" id="PS50893">
    <property type="entry name" value="ABC_TRANSPORTER_2"/>
    <property type="match status" value="1"/>
</dbReference>
<sequence>MPDHIQALGRRTWSLADENQPQDPLLPQQLPIAGPTFIDTGGCMCQLQAGAGPELAWRCIGNQTEAVVQDTSGKWFKTAYSKTEIDRLTRPLDDNSTPPMTDTFHRHAGDGEELVPGDEGLDVWDMACTAENHTTFSTSWYRAAAQMERGERPVDAAPCWRPDTIPVQIQSVTDWLEYGCTPGFLCKNNTVNSLPQFCPPITQCQISRLFGVACVSPFVEGENFGMGPFEPVVCPAGKYCPPELKGKEMLVCPAGTYCQPGSAAPTPCSVGSKCPAGSTFELFLIPAGLLLAVDLLIVILVVAFGFRGRRRSQPKSREEIRRSADSSVYGMAIDSKEDQMDDDVPLGREIGSRAFIESMRRATAAATHVGLGFGYTHLTYKPSGTDRPILQDISGSISRGSLTVVMGGSGAGKSTFINVLMGKIEHTSGSVSVNDAPGQVGRYKKLVGYVPQDDVVSSELTVRENILHSARIRLPRSWTKHDVHAHVDAVIECLELSHVRDNIVGTIGKPIISGGQRKRVSIGMELAAAPMAIFLDEPTSGLDATGASSIMRTLHALSGLGITVIATIHQPRREIFAMIDDLILLASGQLLYQGPGASAKAFFEAQGFRFPRHANDGDILTDIITGNGRPYKSTGDISQHSLVGRWTGHSSPPSITLASTSRRSTRKKSAGIPRSLLRKRHAPFFRQLQHNLTRAFLQQYRTKATLLYELGLATLAGFLLGLAESPKKGVLFTGLYNGPYEVLSVSSDFKSAPEMALLAAIAIGLVSAAPGVKVFSEELLLHRREAGAGHSRLAYFLAKSFAVAPRMAMACLHFTTPLLLMAVPVIPYSSAFLVNLLYFYCIYGLASGVSMVVRREDAPLFATMFALVVGILSGAAPPMSSVVEWKLEWLWRASPGVWLAEYYFGQLVSPFSELYNAKLASDLVGFHLDWRWRNLGVLAAIGTAYRVFAFAGLLFGKRLRT</sequence>
<name>A0AA40CEA5_9PEZI</name>
<keyword evidence="3 9" id="KW-0812">Transmembrane</keyword>
<dbReference type="InterPro" id="IPR013525">
    <property type="entry name" value="ABC2_TM"/>
</dbReference>
<dbReference type="GO" id="GO:0005524">
    <property type="term" value="F:ATP binding"/>
    <property type="evidence" value="ECO:0007669"/>
    <property type="project" value="UniProtKB-KW"/>
</dbReference>
<dbReference type="PROSITE" id="PS00211">
    <property type="entry name" value="ABC_TRANSPORTER_1"/>
    <property type="match status" value="1"/>
</dbReference>
<dbReference type="InterPro" id="IPR043926">
    <property type="entry name" value="ABCG_dom"/>
</dbReference>
<protein>
    <recommendedName>
        <fullName evidence="10">ABC transporter domain-containing protein</fullName>
    </recommendedName>
</protein>
<dbReference type="PANTHER" id="PTHR48041">
    <property type="entry name" value="ABC TRANSPORTER G FAMILY MEMBER 28"/>
    <property type="match status" value="1"/>
</dbReference>
<dbReference type="Pfam" id="PF00005">
    <property type="entry name" value="ABC_tran"/>
    <property type="match status" value="1"/>
</dbReference>
<feature type="transmembrane region" description="Helical" evidence="9">
    <location>
        <begin position="796"/>
        <end position="820"/>
    </location>
</feature>
<evidence type="ECO:0000313" key="12">
    <source>
        <dbReference type="Proteomes" id="UP001175000"/>
    </source>
</evidence>
<accession>A0AA40CEA5</accession>
<evidence type="ECO:0000256" key="3">
    <source>
        <dbReference type="ARBA" id="ARBA00022692"/>
    </source>
</evidence>
<feature type="transmembrane region" description="Helical" evidence="9">
    <location>
        <begin position="282"/>
        <end position="306"/>
    </location>
</feature>
<comment type="subcellular location">
    <subcellularLocation>
        <location evidence="1">Membrane</location>
        <topology evidence="1">Multi-pass membrane protein</topology>
    </subcellularLocation>
</comment>
<dbReference type="FunFam" id="3.40.50.300:FF:000367">
    <property type="entry name" value="ABC transporter G family member 24"/>
    <property type="match status" value="1"/>
</dbReference>
<evidence type="ECO:0000256" key="2">
    <source>
        <dbReference type="ARBA" id="ARBA00022448"/>
    </source>
</evidence>
<feature type="domain" description="ABC transporter" evidence="10">
    <location>
        <begin position="373"/>
        <end position="612"/>
    </location>
</feature>
<dbReference type="InterPro" id="IPR003439">
    <property type="entry name" value="ABC_transporter-like_ATP-bd"/>
</dbReference>
<evidence type="ECO:0000256" key="9">
    <source>
        <dbReference type="SAM" id="Phobius"/>
    </source>
</evidence>
<dbReference type="CDD" id="cd03213">
    <property type="entry name" value="ABCG_EPDR"/>
    <property type="match status" value="1"/>
</dbReference>
<evidence type="ECO:0000256" key="7">
    <source>
        <dbReference type="ARBA" id="ARBA00023136"/>
    </source>
</evidence>
<keyword evidence="12" id="KW-1185">Reference proteome</keyword>